<protein>
    <recommendedName>
        <fullName evidence="3">ribonuclease H</fullName>
        <ecNumber evidence="3">3.1.26.4</ecNumber>
    </recommendedName>
</protein>
<keyword evidence="10" id="KW-1185">Reference proteome</keyword>
<feature type="non-terminal residue" evidence="9">
    <location>
        <position position="166"/>
    </location>
</feature>
<dbReference type="InterPro" id="IPR050092">
    <property type="entry name" value="RNase_H"/>
</dbReference>
<comment type="similarity">
    <text evidence="2">Belongs to the RNase H family.</text>
</comment>
<feature type="non-terminal residue" evidence="9">
    <location>
        <position position="1"/>
    </location>
</feature>
<name>A0A165FH14_EXIGL</name>
<keyword evidence="4" id="KW-0540">Nuclease</keyword>
<dbReference type="EC" id="3.1.26.4" evidence="3"/>
<evidence type="ECO:0000256" key="5">
    <source>
        <dbReference type="ARBA" id="ARBA00022723"/>
    </source>
</evidence>
<dbReference type="PANTHER" id="PTHR10642">
    <property type="entry name" value="RIBONUCLEASE H1"/>
    <property type="match status" value="1"/>
</dbReference>
<keyword evidence="5" id="KW-0479">Metal-binding</keyword>
<keyword evidence="7" id="KW-0378">Hydrolase</keyword>
<dbReference type="GO" id="GO:0003676">
    <property type="term" value="F:nucleic acid binding"/>
    <property type="evidence" value="ECO:0007669"/>
    <property type="project" value="InterPro"/>
</dbReference>
<dbReference type="Gene3D" id="3.30.420.10">
    <property type="entry name" value="Ribonuclease H-like superfamily/Ribonuclease H"/>
    <property type="match status" value="1"/>
</dbReference>
<evidence type="ECO:0000313" key="10">
    <source>
        <dbReference type="Proteomes" id="UP000077266"/>
    </source>
</evidence>
<dbReference type="GO" id="GO:0046872">
    <property type="term" value="F:metal ion binding"/>
    <property type="evidence" value="ECO:0007669"/>
    <property type="project" value="UniProtKB-KW"/>
</dbReference>
<proteinExistence type="inferred from homology"/>
<evidence type="ECO:0000256" key="7">
    <source>
        <dbReference type="ARBA" id="ARBA00022801"/>
    </source>
</evidence>
<dbReference type="PANTHER" id="PTHR10642:SF26">
    <property type="entry name" value="RIBONUCLEASE H1"/>
    <property type="match status" value="1"/>
</dbReference>
<evidence type="ECO:0000256" key="6">
    <source>
        <dbReference type="ARBA" id="ARBA00022759"/>
    </source>
</evidence>
<dbReference type="PROSITE" id="PS50879">
    <property type="entry name" value="RNASE_H_1"/>
    <property type="match status" value="1"/>
</dbReference>
<organism evidence="9 10">
    <name type="scientific">Exidia glandulosa HHB12029</name>
    <dbReference type="NCBI Taxonomy" id="1314781"/>
    <lineage>
        <taxon>Eukaryota</taxon>
        <taxon>Fungi</taxon>
        <taxon>Dikarya</taxon>
        <taxon>Basidiomycota</taxon>
        <taxon>Agaricomycotina</taxon>
        <taxon>Agaricomycetes</taxon>
        <taxon>Auriculariales</taxon>
        <taxon>Exidiaceae</taxon>
        <taxon>Exidia</taxon>
    </lineage>
</organism>
<gene>
    <name evidence="9" type="ORF">EXIGLDRAFT_583605</name>
</gene>
<evidence type="ECO:0000256" key="1">
    <source>
        <dbReference type="ARBA" id="ARBA00000077"/>
    </source>
</evidence>
<comment type="catalytic activity">
    <reaction evidence="1">
        <text>Endonucleolytic cleavage to 5'-phosphomonoester.</text>
        <dbReference type="EC" id="3.1.26.4"/>
    </reaction>
</comment>
<evidence type="ECO:0000256" key="2">
    <source>
        <dbReference type="ARBA" id="ARBA00005300"/>
    </source>
</evidence>
<dbReference type="STRING" id="1314781.A0A165FH14"/>
<sequence>LLEDVLLSAQSDEEARVDLYGPVWEDTPEVRVWTDGSTKEPGTADARSGAGIYWGEDCKRNVAARVAGLQRNNRAELVAFAVSVAHANPDRTLHVYTDSGYACGMLGPWAARQAQLGWRGTTNGDVMLNICSLIRQRTCPLRVTWVKAHAGNTGNSRADRLAKDGA</sequence>
<dbReference type="SUPFAM" id="SSF53098">
    <property type="entry name" value="Ribonuclease H-like"/>
    <property type="match status" value="1"/>
</dbReference>
<dbReference type="InParanoid" id="A0A165FH14"/>
<keyword evidence="6" id="KW-0255">Endonuclease</keyword>
<evidence type="ECO:0000256" key="4">
    <source>
        <dbReference type="ARBA" id="ARBA00022722"/>
    </source>
</evidence>
<dbReference type="OrthoDB" id="245563at2759"/>
<evidence type="ECO:0000259" key="8">
    <source>
        <dbReference type="PROSITE" id="PS50879"/>
    </source>
</evidence>
<dbReference type="GO" id="GO:0004523">
    <property type="term" value="F:RNA-DNA hybrid ribonuclease activity"/>
    <property type="evidence" value="ECO:0007669"/>
    <property type="project" value="UniProtKB-EC"/>
</dbReference>
<dbReference type="CDD" id="cd09280">
    <property type="entry name" value="RNase_HI_eukaryote_like"/>
    <property type="match status" value="1"/>
</dbReference>
<dbReference type="GO" id="GO:0043137">
    <property type="term" value="P:DNA replication, removal of RNA primer"/>
    <property type="evidence" value="ECO:0007669"/>
    <property type="project" value="TreeGrafter"/>
</dbReference>
<dbReference type="InterPro" id="IPR036397">
    <property type="entry name" value="RNaseH_sf"/>
</dbReference>
<dbReference type="Pfam" id="PF00075">
    <property type="entry name" value="RNase_H"/>
    <property type="match status" value="1"/>
</dbReference>
<dbReference type="InterPro" id="IPR002156">
    <property type="entry name" value="RNaseH_domain"/>
</dbReference>
<evidence type="ECO:0000313" key="9">
    <source>
        <dbReference type="EMBL" id="KZV88984.1"/>
    </source>
</evidence>
<evidence type="ECO:0000256" key="3">
    <source>
        <dbReference type="ARBA" id="ARBA00012180"/>
    </source>
</evidence>
<feature type="domain" description="RNase H type-1" evidence="8">
    <location>
        <begin position="26"/>
        <end position="166"/>
    </location>
</feature>
<dbReference type="Proteomes" id="UP000077266">
    <property type="component" value="Unassembled WGS sequence"/>
</dbReference>
<dbReference type="InterPro" id="IPR012337">
    <property type="entry name" value="RNaseH-like_sf"/>
</dbReference>
<accession>A0A165FH14</accession>
<reference evidence="9 10" key="1">
    <citation type="journal article" date="2016" name="Mol. Biol. Evol.">
        <title>Comparative Genomics of Early-Diverging Mushroom-Forming Fungi Provides Insights into the Origins of Lignocellulose Decay Capabilities.</title>
        <authorList>
            <person name="Nagy L.G."/>
            <person name="Riley R."/>
            <person name="Tritt A."/>
            <person name="Adam C."/>
            <person name="Daum C."/>
            <person name="Floudas D."/>
            <person name="Sun H."/>
            <person name="Yadav J.S."/>
            <person name="Pangilinan J."/>
            <person name="Larsson K.H."/>
            <person name="Matsuura K."/>
            <person name="Barry K."/>
            <person name="Labutti K."/>
            <person name="Kuo R."/>
            <person name="Ohm R.A."/>
            <person name="Bhattacharya S.S."/>
            <person name="Shirouzu T."/>
            <person name="Yoshinaga Y."/>
            <person name="Martin F.M."/>
            <person name="Grigoriev I.V."/>
            <person name="Hibbett D.S."/>
        </authorList>
    </citation>
    <scope>NUCLEOTIDE SEQUENCE [LARGE SCALE GENOMIC DNA]</scope>
    <source>
        <strain evidence="9 10">HHB12029</strain>
    </source>
</reference>
<dbReference type="AlphaFoldDB" id="A0A165FH14"/>
<dbReference type="EMBL" id="KV426085">
    <property type="protein sequence ID" value="KZV88984.1"/>
    <property type="molecule type" value="Genomic_DNA"/>
</dbReference>